<sequence>MQRRENVASPPAAATGHRRSNGRTPPDRHATPTPTAHVDSRRERLLRLDATRKALLLRQCVSGRARNPLTPRYDLRRRVLETNLARESKCQIVQQPCDLVLTTTLKPAQPTPPRSLRRWGYCDALNRDDTASRLQQHGRVHVPHKSPTSATGSPRASAQRPQPPARSPSTLNPMRYDAKSTPRKLGSPRNFAVASVAAIKKRLRRSWSYREAIAGDAPTNEETEAQAPKRMKTESLGTGVEPSATVEHQCPSAVATTRPLLSKRPCRVRHGKPFAIPTPPIVMPTSSPAPQVTVSQQLQQATRSAISTCPTTVSPAMGQCSARFPGTSPAPCASTPTASHGTWVVSSIFQDTQGRVLTPTVAPYRHHLEPLIPLSPSVVSQGTQTSPKRLRRRSSLKRAFERLLSSGKENEAYPAKNAKAKVKRRPSLVESLLSRRSGSGSEGQARPSRQSTECAVASKDIGSTPCRKKARRAHSLQLKAPEFDPWG</sequence>
<organism evidence="1 2">
    <name type="scientific">Hyalomma asiaticum</name>
    <name type="common">Tick</name>
    <dbReference type="NCBI Taxonomy" id="266040"/>
    <lineage>
        <taxon>Eukaryota</taxon>
        <taxon>Metazoa</taxon>
        <taxon>Ecdysozoa</taxon>
        <taxon>Arthropoda</taxon>
        <taxon>Chelicerata</taxon>
        <taxon>Arachnida</taxon>
        <taxon>Acari</taxon>
        <taxon>Parasitiformes</taxon>
        <taxon>Ixodida</taxon>
        <taxon>Ixodoidea</taxon>
        <taxon>Ixodidae</taxon>
        <taxon>Hyalomminae</taxon>
        <taxon>Hyalomma</taxon>
    </lineage>
</organism>
<gene>
    <name evidence="1" type="ORF">HPB50_017141</name>
</gene>
<evidence type="ECO:0000313" key="1">
    <source>
        <dbReference type="EMBL" id="KAH6943184.1"/>
    </source>
</evidence>
<comment type="caution">
    <text evidence="1">The sequence shown here is derived from an EMBL/GenBank/DDBJ whole genome shotgun (WGS) entry which is preliminary data.</text>
</comment>
<keyword evidence="2" id="KW-1185">Reference proteome</keyword>
<evidence type="ECO:0000313" key="2">
    <source>
        <dbReference type="Proteomes" id="UP000821845"/>
    </source>
</evidence>
<accession>A0ACB7TAJ4</accession>
<protein>
    <submittedName>
        <fullName evidence="1">Uncharacterized protein</fullName>
    </submittedName>
</protein>
<proteinExistence type="predicted"/>
<dbReference type="Proteomes" id="UP000821845">
    <property type="component" value="Chromosome 10"/>
</dbReference>
<dbReference type="EMBL" id="CM023490">
    <property type="protein sequence ID" value="KAH6943184.1"/>
    <property type="molecule type" value="Genomic_DNA"/>
</dbReference>
<name>A0ACB7TAJ4_HYAAI</name>
<reference evidence="1" key="1">
    <citation type="submission" date="2020-05" db="EMBL/GenBank/DDBJ databases">
        <title>Large-scale comparative analyses of tick genomes elucidate their genetic diversity and vector capacities.</title>
        <authorList>
            <person name="Jia N."/>
            <person name="Wang J."/>
            <person name="Shi W."/>
            <person name="Du L."/>
            <person name="Sun Y."/>
            <person name="Zhan W."/>
            <person name="Jiang J."/>
            <person name="Wang Q."/>
            <person name="Zhang B."/>
            <person name="Ji P."/>
            <person name="Sakyi L.B."/>
            <person name="Cui X."/>
            <person name="Yuan T."/>
            <person name="Jiang B."/>
            <person name="Yang W."/>
            <person name="Lam T.T.-Y."/>
            <person name="Chang Q."/>
            <person name="Ding S."/>
            <person name="Wang X."/>
            <person name="Zhu J."/>
            <person name="Ruan X."/>
            <person name="Zhao L."/>
            <person name="Wei J."/>
            <person name="Que T."/>
            <person name="Du C."/>
            <person name="Cheng J."/>
            <person name="Dai P."/>
            <person name="Han X."/>
            <person name="Huang E."/>
            <person name="Gao Y."/>
            <person name="Liu J."/>
            <person name="Shao H."/>
            <person name="Ye R."/>
            <person name="Li L."/>
            <person name="Wei W."/>
            <person name="Wang X."/>
            <person name="Wang C."/>
            <person name="Yang T."/>
            <person name="Huo Q."/>
            <person name="Li W."/>
            <person name="Guo W."/>
            <person name="Chen H."/>
            <person name="Zhou L."/>
            <person name="Ni X."/>
            <person name="Tian J."/>
            <person name="Zhou Y."/>
            <person name="Sheng Y."/>
            <person name="Liu T."/>
            <person name="Pan Y."/>
            <person name="Xia L."/>
            <person name="Li J."/>
            <person name="Zhao F."/>
            <person name="Cao W."/>
        </authorList>
    </citation>
    <scope>NUCLEOTIDE SEQUENCE</scope>
    <source>
        <strain evidence="1">Hyas-2018</strain>
    </source>
</reference>